<dbReference type="RefSeq" id="WP_143783749.1">
    <property type="nucleotide sequence ID" value="NZ_CP041616.1"/>
</dbReference>
<proteinExistence type="predicted"/>
<keyword evidence="2" id="KW-0812">Transmembrane</keyword>
<dbReference type="KEGG" id="orz:FNH13_12675"/>
<dbReference type="Proteomes" id="UP000315395">
    <property type="component" value="Chromosome"/>
</dbReference>
<organism evidence="3 4">
    <name type="scientific">Ornithinimicrobium ciconiae</name>
    <dbReference type="NCBI Taxonomy" id="2594265"/>
    <lineage>
        <taxon>Bacteria</taxon>
        <taxon>Bacillati</taxon>
        <taxon>Actinomycetota</taxon>
        <taxon>Actinomycetes</taxon>
        <taxon>Micrococcales</taxon>
        <taxon>Ornithinimicrobiaceae</taxon>
        <taxon>Ornithinimicrobium</taxon>
    </lineage>
</organism>
<gene>
    <name evidence="3" type="ORF">FNH13_12675</name>
</gene>
<feature type="region of interest" description="Disordered" evidence="1">
    <location>
        <begin position="58"/>
        <end position="77"/>
    </location>
</feature>
<feature type="transmembrane region" description="Helical" evidence="2">
    <location>
        <begin position="23"/>
        <end position="43"/>
    </location>
</feature>
<reference evidence="3 4" key="1">
    <citation type="submission" date="2019-07" db="EMBL/GenBank/DDBJ databases">
        <title>complete genome sequencing of Ornithinimicrobium sp. H23M54.</title>
        <authorList>
            <person name="Bae J.-W."/>
            <person name="Lee S.-Y."/>
        </authorList>
    </citation>
    <scope>NUCLEOTIDE SEQUENCE [LARGE SCALE GENOMIC DNA]</scope>
    <source>
        <strain evidence="3 4">H23M54</strain>
    </source>
</reference>
<accession>A0A516GC43</accession>
<evidence type="ECO:0000256" key="1">
    <source>
        <dbReference type="SAM" id="MobiDB-lite"/>
    </source>
</evidence>
<evidence type="ECO:0000313" key="4">
    <source>
        <dbReference type="Proteomes" id="UP000315395"/>
    </source>
</evidence>
<dbReference type="EMBL" id="CP041616">
    <property type="protein sequence ID" value="QDO89072.1"/>
    <property type="molecule type" value="Genomic_DNA"/>
</dbReference>
<evidence type="ECO:0000313" key="3">
    <source>
        <dbReference type="EMBL" id="QDO89072.1"/>
    </source>
</evidence>
<keyword evidence="4" id="KW-1185">Reference proteome</keyword>
<evidence type="ECO:0000256" key="2">
    <source>
        <dbReference type="SAM" id="Phobius"/>
    </source>
</evidence>
<feature type="compositionally biased region" description="Basic and acidic residues" evidence="1">
    <location>
        <begin position="58"/>
        <end position="70"/>
    </location>
</feature>
<name>A0A516GC43_9MICO</name>
<protein>
    <submittedName>
        <fullName evidence="3">Uncharacterized protein</fullName>
    </submittedName>
</protein>
<dbReference type="AlphaFoldDB" id="A0A516GC43"/>
<keyword evidence="2" id="KW-0472">Membrane</keyword>
<dbReference type="OrthoDB" id="5149460at2"/>
<keyword evidence="2" id="KW-1133">Transmembrane helix</keyword>
<sequence>MTHVLLQAAETVHHGKELPFAPIWYGVITLAIGLSLLGLLWSFRSSLALDPVEHHHDDIAGDDIAGERPHGTKGSHH</sequence>